<sequence length="314" mass="35643">MRVNFCYLFSFVVIQYGFCIEKHKDGEKCLLPNGEDGYCKNAFKCEHVGDEQIHETNWVFCESKDDTPVICCADELTDDDFILDCDEAKELLTKETFDKCKETPSSKILVDCDDSTELQSEETMNNCKETPSSDFSLNRIFHTDDDCKALHDEYNRVANINAHESVAYGTEVEWGEFPFQHVFIMVIRNSESIVLQRLLALELLKPSKTLLKASINIKNPEACDISFYQKRNFDSLKEHQICAGDLNVKSDTCQGDSGGPLTQTLDGNELKTVIGLTSFGQSGCDSNIIPSIYTRVSHFIEWIERVVENDFTPK</sequence>
<dbReference type="AlphaFoldDB" id="A0A336MXW9"/>
<dbReference type="InterPro" id="IPR043504">
    <property type="entry name" value="Peptidase_S1_PA_chymotrypsin"/>
</dbReference>
<evidence type="ECO:0000256" key="5">
    <source>
        <dbReference type="ARBA" id="ARBA00023180"/>
    </source>
</evidence>
<keyword evidence="2" id="KW-0964">Secreted</keyword>
<keyword evidence="5" id="KW-0325">Glycoprotein</keyword>
<name>A0A336MXW9_CULSO</name>
<reference evidence="9" key="1">
    <citation type="submission" date="2018-07" db="EMBL/GenBank/DDBJ databases">
        <authorList>
            <person name="Quirk P.G."/>
            <person name="Krulwich T.A."/>
        </authorList>
    </citation>
    <scope>NUCLEOTIDE SEQUENCE</scope>
</reference>
<dbReference type="PROSITE" id="PS50240">
    <property type="entry name" value="TRYPSIN_DOM"/>
    <property type="match status" value="1"/>
</dbReference>
<dbReference type="VEuPathDB" id="VectorBase:CSON008961"/>
<dbReference type="InterPro" id="IPR033116">
    <property type="entry name" value="TRYPSIN_SER"/>
</dbReference>
<proteinExistence type="inferred from homology"/>
<evidence type="ECO:0000256" key="2">
    <source>
        <dbReference type="ARBA" id="ARBA00022525"/>
    </source>
</evidence>
<evidence type="ECO:0000256" key="6">
    <source>
        <dbReference type="ARBA" id="ARBA00024195"/>
    </source>
</evidence>
<organism evidence="9">
    <name type="scientific">Culicoides sonorensis</name>
    <name type="common">Biting midge</name>
    <dbReference type="NCBI Taxonomy" id="179676"/>
    <lineage>
        <taxon>Eukaryota</taxon>
        <taxon>Metazoa</taxon>
        <taxon>Ecdysozoa</taxon>
        <taxon>Arthropoda</taxon>
        <taxon>Hexapoda</taxon>
        <taxon>Insecta</taxon>
        <taxon>Pterygota</taxon>
        <taxon>Neoptera</taxon>
        <taxon>Endopterygota</taxon>
        <taxon>Diptera</taxon>
        <taxon>Nematocera</taxon>
        <taxon>Chironomoidea</taxon>
        <taxon>Ceratopogonidae</taxon>
        <taxon>Ceratopogoninae</taxon>
        <taxon>Culicoides</taxon>
        <taxon>Monoculicoides</taxon>
    </lineage>
</organism>
<dbReference type="Gene3D" id="2.40.10.10">
    <property type="entry name" value="Trypsin-like serine proteases"/>
    <property type="match status" value="1"/>
</dbReference>
<feature type="chain" id="PRO_5016382648" evidence="7">
    <location>
        <begin position="20"/>
        <end position="314"/>
    </location>
</feature>
<gene>
    <name evidence="9" type="primary">CSON008961</name>
</gene>
<evidence type="ECO:0000256" key="4">
    <source>
        <dbReference type="ARBA" id="ARBA00023157"/>
    </source>
</evidence>
<evidence type="ECO:0000313" key="9">
    <source>
        <dbReference type="EMBL" id="SSX35020.1"/>
    </source>
</evidence>
<accession>A0A336MXW9</accession>
<dbReference type="SUPFAM" id="SSF50494">
    <property type="entry name" value="Trypsin-like serine proteases"/>
    <property type="match status" value="1"/>
</dbReference>
<dbReference type="InterPro" id="IPR009003">
    <property type="entry name" value="Peptidase_S1_PA"/>
</dbReference>
<keyword evidence="3 7" id="KW-0732">Signal</keyword>
<comment type="similarity">
    <text evidence="6">Belongs to the peptidase S1 family. CLIP subfamily.</text>
</comment>
<feature type="domain" description="Peptidase S1" evidence="8">
    <location>
        <begin position="122"/>
        <end position="308"/>
    </location>
</feature>
<evidence type="ECO:0000256" key="7">
    <source>
        <dbReference type="SAM" id="SignalP"/>
    </source>
</evidence>
<protein>
    <submittedName>
        <fullName evidence="9">CSON008961 protein</fullName>
    </submittedName>
</protein>
<dbReference type="PANTHER" id="PTHR24260:SF147">
    <property type="entry name" value="EG:BACR7A4.3 PROTEIN-RELATED"/>
    <property type="match status" value="1"/>
</dbReference>
<dbReference type="InterPro" id="IPR001254">
    <property type="entry name" value="Trypsin_dom"/>
</dbReference>
<evidence type="ECO:0000256" key="1">
    <source>
        <dbReference type="ARBA" id="ARBA00004613"/>
    </source>
</evidence>
<dbReference type="InterPro" id="IPR051333">
    <property type="entry name" value="CLIP_Serine_Protease"/>
</dbReference>
<feature type="signal peptide" evidence="7">
    <location>
        <begin position="1"/>
        <end position="19"/>
    </location>
</feature>
<evidence type="ECO:0000259" key="8">
    <source>
        <dbReference type="PROSITE" id="PS50240"/>
    </source>
</evidence>
<dbReference type="GO" id="GO:0004252">
    <property type="term" value="F:serine-type endopeptidase activity"/>
    <property type="evidence" value="ECO:0007669"/>
    <property type="project" value="InterPro"/>
</dbReference>
<dbReference type="PROSITE" id="PS00135">
    <property type="entry name" value="TRYPSIN_SER"/>
    <property type="match status" value="1"/>
</dbReference>
<comment type="subcellular location">
    <subcellularLocation>
        <location evidence="1">Secreted</location>
    </subcellularLocation>
</comment>
<dbReference type="GO" id="GO:0006508">
    <property type="term" value="P:proteolysis"/>
    <property type="evidence" value="ECO:0007669"/>
    <property type="project" value="InterPro"/>
</dbReference>
<dbReference type="Pfam" id="PF00089">
    <property type="entry name" value="Trypsin"/>
    <property type="match status" value="1"/>
</dbReference>
<dbReference type="PANTHER" id="PTHR24260">
    <property type="match status" value="1"/>
</dbReference>
<dbReference type="EMBL" id="UFQT01003462">
    <property type="protein sequence ID" value="SSX35020.1"/>
    <property type="molecule type" value="Genomic_DNA"/>
</dbReference>
<keyword evidence="4" id="KW-1015">Disulfide bond</keyword>
<dbReference type="FunFam" id="2.40.10.10:FF:000054">
    <property type="entry name" value="Complement C1r subcomponent"/>
    <property type="match status" value="1"/>
</dbReference>
<evidence type="ECO:0000256" key="3">
    <source>
        <dbReference type="ARBA" id="ARBA00022729"/>
    </source>
</evidence>
<dbReference type="SMART" id="SM00020">
    <property type="entry name" value="Tryp_SPc"/>
    <property type="match status" value="1"/>
</dbReference>
<dbReference type="GO" id="GO:0005576">
    <property type="term" value="C:extracellular region"/>
    <property type="evidence" value="ECO:0007669"/>
    <property type="project" value="UniProtKB-SubCell"/>
</dbReference>